<dbReference type="CDD" id="cd01736">
    <property type="entry name" value="LSm14_N"/>
    <property type="match status" value="1"/>
</dbReference>
<feature type="compositionally biased region" description="Gly residues" evidence="3">
    <location>
        <begin position="299"/>
        <end position="316"/>
    </location>
</feature>
<dbReference type="AlphaFoldDB" id="A0A9K3M6Y4"/>
<evidence type="ECO:0000256" key="2">
    <source>
        <dbReference type="PROSITE-ProRule" id="PRU00869"/>
    </source>
</evidence>
<gene>
    <name evidence="6" type="ORF">IV203_033955</name>
</gene>
<evidence type="ECO:0000256" key="3">
    <source>
        <dbReference type="SAM" id="MobiDB-lite"/>
    </source>
</evidence>
<feature type="compositionally biased region" description="Low complexity" evidence="3">
    <location>
        <begin position="125"/>
        <end position="145"/>
    </location>
</feature>
<reference evidence="6" key="2">
    <citation type="submission" date="2021-04" db="EMBL/GenBank/DDBJ databases">
        <authorList>
            <person name="Podell S."/>
        </authorList>
    </citation>
    <scope>NUCLEOTIDE SEQUENCE</scope>
    <source>
        <strain evidence="6">Hildebrandi</strain>
    </source>
</reference>
<dbReference type="GO" id="GO:0003729">
    <property type="term" value="F:mRNA binding"/>
    <property type="evidence" value="ECO:0007669"/>
    <property type="project" value="TreeGrafter"/>
</dbReference>
<dbReference type="GO" id="GO:0000932">
    <property type="term" value="C:P-body"/>
    <property type="evidence" value="ECO:0007669"/>
    <property type="project" value="TreeGrafter"/>
</dbReference>
<dbReference type="SMART" id="SM01271">
    <property type="entry name" value="LSM14"/>
    <property type="match status" value="1"/>
</dbReference>
<feature type="compositionally biased region" description="Basic residues" evidence="3">
    <location>
        <begin position="317"/>
        <end position="330"/>
    </location>
</feature>
<organism evidence="6 7">
    <name type="scientific">Nitzschia inconspicua</name>
    <dbReference type="NCBI Taxonomy" id="303405"/>
    <lineage>
        <taxon>Eukaryota</taxon>
        <taxon>Sar</taxon>
        <taxon>Stramenopiles</taxon>
        <taxon>Ochrophyta</taxon>
        <taxon>Bacillariophyta</taxon>
        <taxon>Bacillariophyceae</taxon>
        <taxon>Bacillariophycidae</taxon>
        <taxon>Bacillariales</taxon>
        <taxon>Bacillariaceae</taxon>
        <taxon>Nitzschia</taxon>
    </lineage>
</organism>
<protein>
    <submittedName>
        <fullName evidence="6">Scd6-like Sm domain containing protein</fullName>
    </submittedName>
</protein>
<feature type="short sequence motif" description="TFG box" evidence="2">
    <location>
        <begin position="267"/>
        <end position="287"/>
    </location>
</feature>
<dbReference type="InterPro" id="IPR025761">
    <property type="entry name" value="FFD_box"/>
</dbReference>
<dbReference type="InterPro" id="IPR019050">
    <property type="entry name" value="FDF_dom"/>
</dbReference>
<dbReference type="Proteomes" id="UP000693970">
    <property type="component" value="Unassembled WGS sequence"/>
</dbReference>
<feature type="compositionally biased region" description="Basic and acidic residues" evidence="3">
    <location>
        <begin position="268"/>
        <end position="278"/>
    </location>
</feature>
<feature type="compositionally biased region" description="Pro residues" evidence="3">
    <location>
        <begin position="110"/>
        <end position="124"/>
    </location>
</feature>
<accession>A0A9K3M6Y4</accession>
<dbReference type="OrthoDB" id="21539at2759"/>
<dbReference type="PANTHER" id="PTHR13586:SF0">
    <property type="entry name" value="TRAILER HITCH, ISOFORM H"/>
    <property type="match status" value="1"/>
</dbReference>
<feature type="compositionally biased region" description="Basic and acidic residues" evidence="3">
    <location>
        <begin position="148"/>
        <end position="158"/>
    </location>
</feature>
<feature type="compositionally biased region" description="Polar residues" evidence="3">
    <location>
        <begin position="332"/>
        <end position="344"/>
    </location>
</feature>
<evidence type="ECO:0000259" key="4">
    <source>
        <dbReference type="PROSITE" id="PS51513"/>
    </source>
</evidence>
<dbReference type="SMART" id="SM01199">
    <property type="entry name" value="FDF"/>
    <property type="match status" value="1"/>
</dbReference>
<evidence type="ECO:0000313" key="6">
    <source>
        <dbReference type="EMBL" id="KAG7373231.1"/>
    </source>
</evidence>
<dbReference type="Pfam" id="PF12701">
    <property type="entry name" value="LSM14"/>
    <property type="match status" value="1"/>
</dbReference>
<feature type="short sequence motif" description="FFD box" evidence="1">
    <location>
        <begin position="244"/>
        <end position="259"/>
    </location>
</feature>
<proteinExistence type="predicted"/>
<dbReference type="InterPro" id="IPR025768">
    <property type="entry name" value="TFG_box"/>
</dbReference>
<keyword evidence="7" id="KW-1185">Reference proteome</keyword>
<reference evidence="6" key="1">
    <citation type="journal article" date="2021" name="Sci. Rep.">
        <title>Diploid genomic architecture of Nitzschia inconspicua, an elite biomass production diatom.</title>
        <authorList>
            <person name="Oliver A."/>
            <person name="Podell S."/>
            <person name="Pinowska A."/>
            <person name="Traller J.C."/>
            <person name="Smith S.R."/>
            <person name="McClure R."/>
            <person name="Beliaev A."/>
            <person name="Bohutskyi P."/>
            <person name="Hill E.A."/>
            <person name="Rabines A."/>
            <person name="Zheng H."/>
            <person name="Allen L.Z."/>
            <person name="Kuo A."/>
            <person name="Grigoriev I.V."/>
            <person name="Allen A.E."/>
            <person name="Hazlebeck D."/>
            <person name="Allen E.E."/>
        </authorList>
    </citation>
    <scope>NUCLEOTIDE SEQUENCE</scope>
    <source>
        <strain evidence="6">Hildebrandi</strain>
    </source>
</reference>
<feature type="domain" description="TFG box profile" evidence="5">
    <location>
        <begin position="267"/>
        <end position="287"/>
    </location>
</feature>
<dbReference type="GO" id="GO:0034063">
    <property type="term" value="P:stress granule assembly"/>
    <property type="evidence" value="ECO:0007669"/>
    <property type="project" value="TreeGrafter"/>
</dbReference>
<dbReference type="InterPro" id="IPR025609">
    <property type="entry name" value="Lsm14-like_N"/>
</dbReference>
<feature type="domain" description="FFD box profile" evidence="4">
    <location>
        <begin position="244"/>
        <end position="259"/>
    </location>
</feature>
<evidence type="ECO:0000259" key="5">
    <source>
        <dbReference type="PROSITE" id="PS51536"/>
    </source>
</evidence>
<evidence type="ECO:0000313" key="7">
    <source>
        <dbReference type="Proteomes" id="UP000693970"/>
    </source>
</evidence>
<name>A0A9K3M6Y4_9STRA</name>
<feature type="region of interest" description="Disordered" evidence="3">
    <location>
        <begin position="267"/>
        <end position="355"/>
    </location>
</feature>
<evidence type="ECO:0000256" key="1">
    <source>
        <dbReference type="PROSITE-ProRule" id="PRU00846"/>
    </source>
</evidence>
<dbReference type="PROSITE" id="PS51536">
    <property type="entry name" value="TFG"/>
    <property type="match status" value="1"/>
</dbReference>
<sequence>MAQNPLLGSKISLISKKNIRYEGTLYSINEANATVALQNVTSFGTEGREKLDPETAFVAPQEGIHAYLLFRGCDIKDLHVHEPAKPPEPAPATTAAASQPNEPATAKAPPKAPPASDLPPPPQQSPATNTPTTTAPTATAGAAATGVDKSKGKGKENQPGRSGGGGGPKKANNRGGRGGAQVGTGASLLNRKARGTVQSGPGPEGIEGEFDFQAKLEEFEKDPDDDNEDDDEAGDEVAGDSNNNYYDKDDFFDSISCDALDKQQGIDNRLRGKEERNLNTETFGAVALDSQRRRRGRGGGRGGGGGGAGGRSTGGRGRGRGGRGRGRGRGRYNNSENGGTNRSATKGPVQPTASS</sequence>
<feature type="compositionally biased region" description="Low complexity" evidence="3">
    <location>
        <begin position="91"/>
        <end position="109"/>
    </location>
</feature>
<feature type="region of interest" description="Disordered" evidence="3">
    <location>
        <begin position="80"/>
        <end position="251"/>
    </location>
</feature>
<dbReference type="GO" id="GO:0033962">
    <property type="term" value="P:P-body assembly"/>
    <property type="evidence" value="ECO:0007669"/>
    <property type="project" value="TreeGrafter"/>
</dbReference>
<feature type="compositionally biased region" description="Acidic residues" evidence="3">
    <location>
        <begin position="219"/>
        <end position="238"/>
    </location>
</feature>
<dbReference type="PROSITE" id="PS51513">
    <property type="entry name" value="FFD"/>
    <property type="match status" value="1"/>
</dbReference>
<dbReference type="PANTHER" id="PTHR13586">
    <property type="entry name" value="SCD6 PROTEIN-RELATED"/>
    <property type="match status" value="1"/>
</dbReference>
<comment type="caution">
    <text evidence="6">The sequence shown here is derived from an EMBL/GenBank/DDBJ whole genome shotgun (WGS) entry which is preliminary data.</text>
</comment>
<dbReference type="EMBL" id="JAGRRH010000002">
    <property type="protein sequence ID" value="KAG7373231.1"/>
    <property type="molecule type" value="Genomic_DNA"/>
</dbReference>